<sequence>MLDDECDDIDGTAQYKLGCIGRHNVVIVCLPAGQIGRSSATVVVGELRHKFPAVQIRLMVGIRGGVPKSDVDIRLGDVVISQPQGPYGGVVQYDLGKTGFGGSCRSNLLNYLLLVPNHILFDPSYSHVKGATCDQCDKNMVIRRTQQESEEPFIHCGTIASSNQVIKYGLWRDKLSSELGGILYFEIEAAGLMNALPSLIIQGICDYADSYKNKKWQPFAAAVAAACAKKILSFVPAAWRSTCPAINLTRDTTNDHMDTS</sequence>
<reference evidence="1" key="1">
    <citation type="journal article" date="2020" name="Stud. Mycol.">
        <title>101 Dothideomycetes genomes: a test case for predicting lifestyles and emergence of pathogens.</title>
        <authorList>
            <person name="Haridas S."/>
            <person name="Albert R."/>
            <person name="Binder M."/>
            <person name="Bloem J."/>
            <person name="Labutti K."/>
            <person name="Salamov A."/>
            <person name="Andreopoulos B."/>
            <person name="Baker S."/>
            <person name="Barry K."/>
            <person name="Bills G."/>
            <person name="Bluhm B."/>
            <person name="Cannon C."/>
            <person name="Castanera R."/>
            <person name="Culley D."/>
            <person name="Daum C."/>
            <person name="Ezra D."/>
            <person name="Gonzalez J."/>
            <person name="Henrissat B."/>
            <person name="Kuo A."/>
            <person name="Liang C."/>
            <person name="Lipzen A."/>
            <person name="Lutzoni F."/>
            <person name="Magnuson J."/>
            <person name="Mondo S."/>
            <person name="Nolan M."/>
            <person name="Ohm R."/>
            <person name="Pangilinan J."/>
            <person name="Park H.-J."/>
            <person name="Ramirez L."/>
            <person name="Alfaro M."/>
            <person name="Sun H."/>
            <person name="Tritt A."/>
            <person name="Yoshinaga Y."/>
            <person name="Zwiers L.-H."/>
            <person name="Turgeon B."/>
            <person name="Goodwin S."/>
            <person name="Spatafora J."/>
            <person name="Crous P."/>
            <person name="Grigoriev I."/>
        </authorList>
    </citation>
    <scope>NUCLEOTIDE SEQUENCE</scope>
    <source>
        <strain evidence="1">CBS 207.26</strain>
    </source>
</reference>
<proteinExistence type="predicted"/>
<dbReference type="GO" id="GO:0003824">
    <property type="term" value="F:catalytic activity"/>
    <property type="evidence" value="ECO:0007669"/>
    <property type="project" value="InterPro"/>
</dbReference>
<dbReference type="AlphaFoldDB" id="A0A6A6DBZ2"/>
<gene>
    <name evidence="1" type="ORF">K469DRAFT_733662</name>
</gene>
<dbReference type="GO" id="GO:0009116">
    <property type="term" value="P:nucleoside metabolic process"/>
    <property type="evidence" value="ECO:0007669"/>
    <property type="project" value="InterPro"/>
</dbReference>
<dbReference type="InterPro" id="IPR053137">
    <property type="entry name" value="NLR-like"/>
</dbReference>
<keyword evidence="2" id="KW-1185">Reference proteome</keyword>
<protein>
    <submittedName>
        <fullName evidence="1">Purine and uridine phosphorylase</fullName>
    </submittedName>
</protein>
<dbReference type="SUPFAM" id="SSF53167">
    <property type="entry name" value="Purine and uridine phosphorylases"/>
    <property type="match status" value="1"/>
</dbReference>
<dbReference type="OrthoDB" id="20872at2759"/>
<evidence type="ECO:0000313" key="2">
    <source>
        <dbReference type="Proteomes" id="UP000800200"/>
    </source>
</evidence>
<organism evidence="1 2">
    <name type="scientific">Zopfia rhizophila CBS 207.26</name>
    <dbReference type="NCBI Taxonomy" id="1314779"/>
    <lineage>
        <taxon>Eukaryota</taxon>
        <taxon>Fungi</taxon>
        <taxon>Dikarya</taxon>
        <taxon>Ascomycota</taxon>
        <taxon>Pezizomycotina</taxon>
        <taxon>Dothideomycetes</taxon>
        <taxon>Dothideomycetes incertae sedis</taxon>
        <taxon>Zopfiaceae</taxon>
        <taxon>Zopfia</taxon>
    </lineage>
</organism>
<accession>A0A6A6DBZ2</accession>
<dbReference type="EMBL" id="ML994704">
    <property type="protein sequence ID" value="KAF2176645.1"/>
    <property type="molecule type" value="Genomic_DNA"/>
</dbReference>
<dbReference type="PANTHER" id="PTHR46082:SF11">
    <property type="entry name" value="AAA+ ATPASE DOMAIN-CONTAINING PROTEIN-RELATED"/>
    <property type="match status" value="1"/>
</dbReference>
<dbReference type="PANTHER" id="PTHR46082">
    <property type="entry name" value="ATP/GTP-BINDING PROTEIN-RELATED"/>
    <property type="match status" value="1"/>
</dbReference>
<name>A0A6A6DBZ2_9PEZI</name>
<dbReference type="Gene3D" id="3.40.50.1580">
    <property type="entry name" value="Nucleoside phosphorylase domain"/>
    <property type="match status" value="1"/>
</dbReference>
<dbReference type="Proteomes" id="UP000800200">
    <property type="component" value="Unassembled WGS sequence"/>
</dbReference>
<dbReference type="InterPro" id="IPR035994">
    <property type="entry name" value="Nucleoside_phosphorylase_sf"/>
</dbReference>
<evidence type="ECO:0000313" key="1">
    <source>
        <dbReference type="EMBL" id="KAF2176645.1"/>
    </source>
</evidence>